<proteinExistence type="predicted"/>
<feature type="repeat" description="TPR" evidence="1">
    <location>
        <begin position="40"/>
        <end position="73"/>
    </location>
</feature>
<accession>E7C7N1</accession>
<dbReference type="SMART" id="SM00028">
    <property type="entry name" value="TPR"/>
    <property type="match status" value="3"/>
</dbReference>
<dbReference type="PANTHER" id="PTHR44809:SF1">
    <property type="entry name" value="PROTEIN O-MANNOSYL-TRANSFERASE TMTC1"/>
    <property type="match status" value="1"/>
</dbReference>
<dbReference type="PANTHER" id="PTHR44809">
    <property type="match status" value="1"/>
</dbReference>
<keyword evidence="1" id="KW-0802">TPR repeat</keyword>
<dbReference type="AlphaFoldDB" id="E7C7N1"/>
<dbReference type="Pfam" id="PF01075">
    <property type="entry name" value="Glyco_transf_9"/>
    <property type="match status" value="1"/>
</dbReference>
<dbReference type="InterPro" id="IPR019734">
    <property type="entry name" value="TPR_rpt"/>
</dbReference>
<dbReference type="PROSITE" id="PS50293">
    <property type="entry name" value="TPR_REGION"/>
    <property type="match status" value="1"/>
</dbReference>
<organism evidence="2">
    <name type="scientific">uncultured nuHF1 cluster bacterium HF0770_35I22</name>
    <dbReference type="NCBI Taxonomy" id="723586"/>
    <lineage>
        <taxon>Bacteria</taxon>
        <taxon>environmental samples</taxon>
    </lineage>
</organism>
<dbReference type="Gene3D" id="3.40.50.2000">
    <property type="entry name" value="Glycogen Phosphorylase B"/>
    <property type="match status" value="1"/>
</dbReference>
<protein>
    <submittedName>
        <fullName evidence="2">FOG: TPR repeat</fullName>
    </submittedName>
</protein>
<sequence>MDPNVPDVYNNLGVVLRRLGNKSAAVACYRKCLSLKPENAGVHSNLGNALRDLGQLELAAENHQRAVKLKGGNPESHFNLGLVLRDLGKLQQALNSFNKALELNPNHVDCQWDKALTLLTMGDYQNGFDQYEARWKLERNPPRTFSKPNWNGESLKNKRLLVFQEQGFGDMIQFSRFIPLVKDLGAKVFVEVQPELYDLFLPLKGADKIIKKGNTLPAFDFCIPMMSLYKSLCISEKNMPATFPYLFPPPNPSIKILKKPNPDEKTVGIVWAGKPTHKNDLNRSCSFEHFIDLIGMPNLTIFSLQKGGKEDAIKEFGCQELITDLSKRIKGFNDTASIISQLDLVISVDTATAHLAGALNKPVWVILPFAPDWRWMREDNLSVWYPSMKLFRQKEPRVWEPVLAEVKKHLSQHFKMSNTEI</sequence>
<evidence type="ECO:0000256" key="1">
    <source>
        <dbReference type="PROSITE-ProRule" id="PRU00339"/>
    </source>
</evidence>
<dbReference type="InterPro" id="IPR002201">
    <property type="entry name" value="Glyco_trans_9"/>
</dbReference>
<evidence type="ECO:0000313" key="2">
    <source>
        <dbReference type="EMBL" id="ADI23455.1"/>
    </source>
</evidence>
<dbReference type="GO" id="GO:0016757">
    <property type="term" value="F:glycosyltransferase activity"/>
    <property type="evidence" value="ECO:0007669"/>
    <property type="project" value="InterPro"/>
</dbReference>
<dbReference type="Gene3D" id="1.25.40.10">
    <property type="entry name" value="Tetratricopeptide repeat domain"/>
    <property type="match status" value="2"/>
</dbReference>
<dbReference type="Pfam" id="PF00515">
    <property type="entry name" value="TPR_1"/>
    <property type="match status" value="2"/>
</dbReference>
<dbReference type="InterPro" id="IPR011990">
    <property type="entry name" value="TPR-like_helical_dom_sf"/>
</dbReference>
<feature type="repeat" description="TPR" evidence="1">
    <location>
        <begin position="74"/>
        <end position="107"/>
    </location>
</feature>
<name>E7C7N1_9BACT</name>
<dbReference type="EMBL" id="GU568015">
    <property type="protein sequence ID" value="ADI23455.1"/>
    <property type="molecule type" value="Genomic_DNA"/>
</dbReference>
<feature type="repeat" description="TPR" evidence="1">
    <location>
        <begin position="6"/>
        <end position="39"/>
    </location>
</feature>
<dbReference type="InterPro" id="IPR052943">
    <property type="entry name" value="TMTC_O-mannosyl-trnsfr"/>
</dbReference>
<reference evidence="2" key="1">
    <citation type="submission" date="2010-01" db="EMBL/GenBank/DDBJ databases">
        <title>Genome fragments of uncultured bacteria from the North Pacific subtropical Gyre.</title>
        <authorList>
            <person name="Pham V.D."/>
            <person name="Delong E.F."/>
        </authorList>
    </citation>
    <scope>NUCLEOTIDE SEQUENCE</scope>
</reference>
<dbReference type="PROSITE" id="PS50005">
    <property type="entry name" value="TPR"/>
    <property type="match status" value="3"/>
</dbReference>
<dbReference type="SUPFAM" id="SSF53756">
    <property type="entry name" value="UDP-Glycosyltransferase/glycogen phosphorylase"/>
    <property type="match status" value="1"/>
</dbReference>
<dbReference type="SUPFAM" id="SSF48452">
    <property type="entry name" value="TPR-like"/>
    <property type="match status" value="1"/>
</dbReference>